<dbReference type="EMBL" id="JASCZI010030371">
    <property type="protein sequence ID" value="MED6121914.1"/>
    <property type="molecule type" value="Genomic_DNA"/>
</dbReference>
<evidence type="ECO:0000313" key="1">
    <source>
        <dbReference type="EMBL" id="MED6121914.1"/>
    </source>
</evidence>
<comment type="caution">
    <text evidence="1">The sequence shown here is derived from an EMBL/GenBank/DDBJ whole genome shotgun (WGS) entry which is preliminary data.</text>
</comment>
<reference evidence="1 2" key="1">
    <citation type="journal article" date="2023" name="Plants (Basel)">
        <title>Bridging the Gap: Combining Genomics and Transcriptomics Approaches to Understand Stylosanthes scabra, an Orphan Legume from the Brazilian Caatinga.</title>
        <authorList>
            <person name="Ferreira-Neto J.R.C."/>
            <person name="da Silva M.D."/>
            <person name="Binneck E."/>
            <person name="de Melo N.F."/>
            <person name="da Silva R.H."/>
            <person name="de Melo A.L.T.M."/>
            <person name="Pandolfi V."/>
            <person name="Bustamante F.O."/>
            <person name="Brasileiro-Vidal A.C."/>
            <person name="Benko-Iseppon A.M."/>
        </authorList>
    </citation>
    <scope>NUCLEOTIDE SEQUENCE [LARGE SCALE GENOMIC DNA]</scope>
    <source>
        <tissue evidence="1">Leaves</tissue>
    </source>
</reference>
<dbReference type="Proteomes" id="UP001341840">
    <property type="component" value="Unassembled WGS sequence"/>
</dbReference>
<accession>A0ABU6RD00</accession>
<protein>
    <submittedName>
        <fullName evidence="1">Uncharacterized protein</fullName>
    </submittedName>
</protein>
<evidence type="ECO:0000313" key="2">
    <source>
        <dbReference type="Proteomes" id="UP001341840"/>
    </source>
</evidence>
<organism evidence="1 2">
    <name type="scientific">Stylosanthes scabra</name>
    <dbReference type="NCBI Taxonomy" id="79078"/>
    <lineage>
        <taxon>Eukaryota</taxon>
        <taxon>Viridiplantae</taxon>
        <taxon>Streptophyta</taxon>
        <taxon>Embryophyta</taxon>
        <taxon>Tracheophyta</taxon>
        <taxon>Spermatophyta</taxon>
        <taxon>Magnoliopsida</taxon>
        <taxon>eudicotyledons</taxon>
        <taxon>Gunneridae</taxon>
        <taxon>Pentapetalae</taxon>
        <taxon>rosids</taxon>
        <taxon>fabids</taxon>
        <taxon>Fabales</taxon>
        <taxon>Fabaceae</taxon>
        <taxon>Papilionoideae</taxon>
        <taxon>50 kb inversion clade</taxon>
        <taxon>dalbergioids sensu lato</taxon>
        <taxon>Dalbergieae</taxon>
        <taxon>Pterocarpus clade</taxon>
        <taxon>Stylosanthes</taxon>
    </lineage>
</organism>
<sequence length="146" mass="16088">MPLSRHNVVRRPRPPLIAPRPCHGMALARSHALAKPPSPKPLITTPPPRWNVAFTHSLSLTPQNPRHHHAWARWLSPLTTPRCGREAQSTPGSSCNVIQALITAHDCVIITPQRELNVTPPQAPQSPNLIHDSRPKLAELSSISDL</sequence>
<name>A0ABU6RD00_9FABA</name>
<keyword evidence="2" id="KW-1185">Reference proteome</keyword>
<gene>
    <name evidence="1" type="ORF">PIB30_034773</name>
</gene>
<proteinExistence type="predicted"/>